<proteinExistence type="predicted"/>
<feature type="region of interest" description="Disordered" evidence="1">
    <location>
        <begin position="128"/>
        <end position="156"/>
    </location>
</feature>
<protein>
    <submittedName>
        <fullName evidence="2">Uncharacterized protein</fullName>
    </submittedName>
</protein>
<feature type="compositionally biased region" description="Polar residues" evidence="1">
    <location>
        <begin position="128"/>
        <end position="140"/>
    </location>
</feature>
<dbReference type="AlphaFoldDB" id="A0A556TV21"/>
<feature type="compositionally biased region" description="Basic residues" evidence="1">
    <location>
        <begin position="145"/>
        <end position="156"/>
    </location>
</feature>
<keyword evidence="3" id="KW-1185">Reference proteome</keyword>
<dbReference type="EMBL" id="VCAZ01000020">
    <property type="protein sequence ID" value="TSK77121.1"/>
    <property type="molecule type" value="Genomic_DNA"/>
</dbReference>
<evidence type="ECO:0000313" key="2">
    <source>
        <dbReference type="EMBL" id="TSK77121.1"/>
    </source>
</evidence>
<organism evidence="2 3">
    <name type="scientific">Bagarius yarrelli</name>
    <name type="common">Goonch</name>
    <name type="synonym">Bagrus yarrelli</name>
    <dbReference type="NCBI Taxonomy" id="175774"/>
    <lineage>
        <taxon>Eukaryota</taxon>
        <taxon>Metazoa</taxon>
        <taxon>Chordata</taxon>
        <taxon>Craniata</taxon>
        <taxon>Vertebrata</taxon>
        <taxon>Euteleostomi</taxon>
        <taxon>Actinopterygii</taxon>
        <taxon>Neopterygii</taxon>
        <taxon>Teleostei</taxon>
        <taxon>Ostariophysi</taxon>
        <taxon>Siluriformes</taxon>
        <taxon>Sisoridae</taxon>
        <taxon>Sisorinae</taxon>
        <taxon>Bagarius</taxon>
    </lineage>
</organism>
<name>A0A556TV21_BAGYA</name>
<comment type="caution">
    <text evidence="2">The sequence shown here is derived from an EMBL/GenBank/DDBJ whole genome shotgun (WGS) entry which is preliminary data.</text>
</comment>
<evidence type="ECO:0000256" key="1">
    <source>
        <dbReference type="SAM" id="MobiDB-lite"/>
    </source>
</evidence>
<reference evidence="2 3" key="1">
    <citation type="journal article" date="2019" name="Genome Biol. Evol.">
        <title>Whole-Genome Sequencing of the Giant Devil Catfish, Bagarius yarrelli.</title>
        <authorList>
            <person name="Jiang W."/>
            <person name="Lv Y."/>
            <person name="Cheng L."/>
            <person name="Yang K."/>
            <person name="Chao B."/>
            <person name="Wang X."/>
            <person name="Li Y."/>
            <person name="Pan X."/>
            <person name="You X."/>
            <person name="Zhang Y."/>
            <person name="Yang J."/>
            <person name="Li J."/>
            <person name="Zhang X."/>
            <person name="Liu S."/>
            <person name="Sun C."/>
            <person name="Yang J."/>
            <person name="Shi Q."/>
        </authorList>
    </citation>
    <scope>NUCLEOTIDE SEQUENCE [LARGE SCALE GENOMIC DNA]</scope>
    <source>
        <strain evidence="2">JWS20170419001</strain>
        <tissue evidence="2">Muscle</tissue>
    </source>
</reference>
<evidence type="ECO:0000313" key="3">
    <source>
        <dbReference type="Proteomes" id="UP000319801"/>
    </source>
</evidence>
<accession>A0A556TV21</accession>
<gene>
    <name evidence="2" type="ORF">Baya_5532</name>
</gene>
<dbReference type="Proteomes" id="UP000319801">
    <property type="component" value="Unassembled WGS sequence"/>
</dbReference>
<sequence length="156" mass="17808">MSWLNGPDCRVKEKVIKRYRQSPIFGPYSVSQPSFNECSSKQEAMDRVHLIDSRSEVVHLKGNLFERARVEYGTLSEDSRGRCLDGWFARYSDKNQKQHPCQIYDLGMVRAPHHAATGERWRTTAGIQGQSALSKPSCSGNMHLGNRKRPRRLCGK</sequence>